<comment type="catalytic activity">
    <reaction evidence="7">
        <text>a 1-acyl-sn-glycero-3-phosphate + an acyl-CoA = a 1,2-diacyl-sn-glycero-3-phosphate + CoA</text>
        <dbReference type="Rhea" id="RHEA:19709"/>
        <dbReference type="ChEBI" id="CHEBI:57287"/>
        <dbReference type="ChEBI" id="CHEBI:57970"/>
        <dbReference type="ChEBI" id="CHEBI:58342"/>
        <dbReference type="ChEBI" id="CHEBI:58608"/>
        <dbReference type="EC" id="2.3.1.51"/>
    </reaction>
</comment>
<dbReference type="EMBL" id="JAPRAT010000009">
    <property type="protein sequence ID" value="MCZ0702822.1"/>
    <property type="molecule type" value="Genomic_DNA"/>
</dbReference>
<proteinExistence type="inferred from homology"/>
<name>A0A9J6RBU5_9BACI</name>
<evidence type="ECO:0000256" key="6">
    <source>
        <dbReference type="ARBA" id="ARBA00023315"/>
    </source>
</evidence>
<dbReference type="InterPro" id="IPR002123">
    <property type="entry name" value="Plipid/glycerol_acylTrfase"/>
</dbReference>
<dbReference type="Pfam" id="PF01553">
    <property type="entry name" value="Acyltransferase"/>
    <property type="match status" value="1"/>
</dbReference>
<keyword evidence="7" id="KW-0594">Phospholipid biosynthesis</keyword>
<comment type="domain">
    <text evidence="7">The HXXXXD motif is essential for acyltransferase activity and may constitute the binding site for the phosphate moiety of the glycerol-3-phosphate.</text>
</comment>
<evidence type="ECO:0000313" key="10">
    <source>
        <dbReference type="Proteomes" id="UP001084197"/>
    </source>
</evidence>
<dbReference type="PANTHER" id="PTHR10434">
    <property type="entry name" value="1-ACYL-SN-GLYCEROL-3-PHOSPHATE ACYLTRANSFERASE"/>
    <property type="match status" value="1"/>
</dbReference>
<dbReference type="SMART" id="SM00563">
    <property type="entry name" value="PlsC"/>
    <property type="match status" value="1"/>
</dbReference>
<evidence type="ECO:0000256" key="2">
    <source>
        <dbReference type="ARBA" id="ARBA00008655"/>
    </source>
</evidence>
<keyword evidence="6 7" id="KW-0012">Acyltransferase</keyword>
<organism evidence="9 10">
    <name type="scientific">Natronobacillus azotifigens</name>
    <dbReference type="NCBI Taxonomy" id="472978"/>
    <lineage>
        <taxon>Bacteria</taxon>
        <taxon>Bacillati</taxon>
        <taxon>Bacillota</taxon>
        <taxon>Bacilli</taxon>
        <taxon>Bacillales</taxon>
        <taxon>Bacillaceae</taxon>
        <taxon>Natronobacillus</taxon>
    </lineage>
</organism>
<comment type="caution">
    <text evidence="9">The sequence shown here is derived from an EMBL/GenBank/DDBJ whole genome shotgun (WGS) entry which is preliminary data.</text>
</comment>
<keyword evidence="3 7" id="KW-0444">Lipid biosynthesis</keyword>
<evidence type="ECO:0000256" key="1">
    <source>
        <dbReference type="ARBA" id="ARBA00005189"/>
    </source>
</evidence>
<accession>A0A9J6RBU5</accession>
<reference evidence="9" key="1">
    <citation type="submission" date="2022-11" db="EMBL/GenBank/DDBJ databases">
        <title>WGS of Natronobacillus azotifigens 24KS-1, an anaerobic diazotrophic haloalkaliphile from soda-rich habitats.</title>
        <authorList>
            <person name="Sorokin D.Y."/>
            <person name="Merkel A.Y."/>
        </authorList>
    </citation>
    <scope>NUCLEOTIDE SEQUENCE</scope>
    <source>
        <strain evidence="9">24KS-1</strain>
    </source>
</reference>
<keyword evidence="4 7" id="KW-0808">Transferase</keyword>
<dbReference type="GO" id="GO:0006654">
    <property type="term" value="P:phosphatidic acid biosynthetic process"/>
    <property type="evidence" value="ECO:0007669"/>
    <property type="project" value="TreeGrafter"/>
</dbReference>
<dbReference type="Proteomes" id="UP001084197">
    <property type="component" value="Unassembled WGS sequence"/>
</dbReference>
<evidence type="ECO:0000256" key="3">
    <source>
        <dbReference type="ARBA" id="ARBA00022516"/>
    </source>
</evidence>
<evidence type="ECO:0000256" key="5">
    <source>
        <dbReference type="ARBA" id="ARBA00023098"/>
    </source>
</evidence>
<comment type="similarity">
    <text evidence="2 7">Belongs to the 1-acyl-sn-glycerol-3-phosphate acyltransferase family.</text>
</comment>
<evidence type="ECO:0000313" key="9">
    <source>
        <dbReference type="EMBL" id="MCZ0702822.1"/>
    </source>
</evidence>
<dbReference type="SUPFAM" id="SSF69593">
    <property type="entry name" value="Glycerol-3-phosphate (1)-acyltransferase"/>
    <property type="match status" value="1"/>
</dbReference>
<protein>
    <recommendedName>
        <fullName evidence="7">1-acyl-sn-glycerol-3-phosphate acyltransferase</fullName>
        <ecNumber evidence="7">2.3.1.51</ecNumber>
    </recommendedName>
</protein>
<dbReference type="RefSeq" id="WP_268779593.1">
    <property type="nucleotide sequence ID" value="NZ_JAPRAT010000009.1"/>
</dbReference>
<dbReference type="NCBIfam" id="TIGR00530">
    <property type="entry name" value="AGP_acyltrn"/>
    <property type="match status" value="1"/>
</dbReference>
<keyword evidence="5 7" id="KW-0443">Lipid metabolism</keyword>
<dbReference type="GO" id="GO:0003841">
    <property type="term" value="F:1-acylglycerol-3-phosphate O-acyltransferase activity"/>
    <property type="evidence" value="ECO:0007669"/>
    <property type="project" value="UniProtKB-UniRule"/>
</dbReference>
<sequence length="240" mass="26989">MKTAMIYLYSAILVIGSVPKLRRAKKIPESVPYMEKANQIFHTPATVSKKVVKKTKTNVTVVGKEKLIKEPVLFVCNHQGIFDILILLGYLDKPIGFIAKKEIKKIPIISKWMEELKCVFIDRSNRRAAIKVIDDGVESLEAGQSMVIFPEGTRSKSSTVNEFKSGSLRLGTRASVPIIPITINGTYRMLEEDKGKVKGANIQLTIGDPIYPDQYKEMKHNHLAKYLQDIIEQTIEQSGE</sequence>
<dbReference type="CDD" id="cd07989">
    <property type="entry name" value="LPLAT_AGPAT-like"/>
    <property type="match status" value="1"/>
</dbReference>
<keyword evidence="10" id="KW-1185">Reference proteome</keyword>
<dbReference type="InterPro" id="IPR004552">
    <property type="entry name" value="AGP_acyltrans"/>
</dbReference>
<evidence type="ECO:0000256" key="4">
    <source>
        <dbReference type="ARBA" id="ARBA00022679"/>
    </source>
</evidence>
<evidence type="ECO:0000256" key="7">
    <source>
        <dbReference type="RuleBase" id="RU361267"/>
    </source>
</evidence>
<dbReference type="EC" id="2.3.1.51" evidence="7"/>
<keyword evidence="7" id="KW-1208">Phospholipid metabolism</keyword>
<comment type="pathway">
    <text evidence="1">Lipid metabolism.</text>
</comment>
<dbReference type="AlphaFoldDB" id="A0A9J6RBU5"/>
<dbReference type="GO" id="GO:0016020">
    <property type="term" value="C:membrane"/>
    <property type="evidence" value="ECO:0007669"/>
    <property type="project" value="InterPro"/>
</dbReference>
<dbReference type="PANTHER" id="PTHR10434:SF64">
    <property type="entry name" value="1-ACYL-SN-GLYCEROL-3-PHOSPHATE ACYLTRANSFERASE-RELATED"/>
    <property type="match status" value="1"/>
</dbReference>
<evidence type="ECO:0000259" key="8">
    <source>
        <dbReference type="SMART" id="SM00563"/>
    </source>
</evidence>
<gene>
    <name evidence="9" type="ORF">OWO01_06325</name>
</gene>
<feature type="domain" description="Phospholipid/glycerol acyltransferase" evidence="8">
    <location>
        <begin position="72"/>
        <end position="186"/>
    </location>
</feature>